<dbReference type="SUPFAM" id="SSF52058">
    <property type="entry name" value="L domain-like"/>
    <property type="match status" value="1"/>
</dbReference>
<dbReference type="Pfam" id="PF23559">
    <property type="entry name" value="WHD_DRP"/>
    <property type="match status" value="1"/>
</dbReference>
<keyword evidence="5" id="KW-0611">Plant defense</keyword>
<evidence type="ECO:0000256" key="7">
    <source>
        <dbReference type="SAM" id="Coils"/>
    </source>
</evidence>
<evidence type="ECO:0000256" key="6">
    <source>
        <dbReference type="ARBA" id="ARBA00023054"/>
    </source>
</evidence>
<dbReference type="PRINTS" id="PR00364">
    <property type="entry name" value="DISEASERSIST"/>
</dbReference>
<protein>
    <submittedName>
        <fullName evidence="13">Uncharacterized protein</fullName>
    </submittedName>
</protein>
<dbReference type="Proteomes" id="UP001497457">
    <property type="component" value="Chromosome 24b"/>
</dbReference>
<dbReference type="InterPro" id="IPR042197">
    <property type="entry name" value="Apaf_helical"/>
</dbReference>
<dbReference type="Gene3D" id="3.80.10.10">
    <property type="entry name" value="Ribonuclease Inhibitor"/>
    <property type="match status" value="1"/>
</dbReference>
<evidence type="ECO:0000313" key="13">
    <source>
        <dbReference type="EMBL" id="CAL4991217.1"/>
    </source>
</evidence>
<dbReference type="CDD" id="cd14798">
    <property type="entry name" value="RX-CC_like"/>
    <property type="match status" value="1"/>
</dbReference>
<gene>
    <name evidence="13" type="ORF">URODEC1_LOCUS60560</name>
</gene>
<dbReference type="InterPro" id="IPR058922">
    <property type="entry name" value="WHD_DRP"/>
</dbReference>
<keyword evidence="3" id="KW-0677">Repeat</keyword>
<dbReference type="InterPro" id="IPR044974">
    <property type="entry name" value="Disease_R_plants"/>
</dbReference>
<feature type="domain" description="Disease resistance R13L4/SHOC-2-like LRR" evidence="12">
    <location>
        <begin position="556"/>
        <end position="915"/>
    </location>
</feature>
<feature type="transmembrane region" description="Helical" evidence="8">
    <location>
        <begin position="814"/>
        <end position="837"/>
    </location>
</feature>
<keyword evidence="6 7" id="KW-0175">Coiled coil</keyword>
<dbReference type="InterPro" id="IPR041118">
    <property type="entry name" value="Rx_N"/>
</dbReference>
<keyword evidence="8" id="KW-1133">Transmembrane helix</keyword>
<evidence type="ECO:0000259" key="10">
    <source>
        <dbReference type="Pfam" id="PF18052"/>
    </source>
</evidence>
<evidence type="ECO:0000256" key="2">
    <source>
        <dbReference type="ARBA" id="ARBA00022614"/>
    </source>
</evidence>
<dbReference type="Gene3D" id="3.40.50.300">
    <property type="entry name" value="P-loop containing nucleotide triphosphate hydrolases"/>
    <property type="match status" value="1"/>
</dbReference>
<dbReference type="Pfam" id="PF23598">
    <property type="entry name" value="LRR_14"/>
    <property type="match status" value="1"/>
</dbReference>
<evidence type="ECO:0000313" key="14">
    <source>
        <dbReference type="Proteomes" id="UP001497457"/>
    </source>
</evidence>
<dbReference type="PANTHER" id="PTHR23155">
    <property type="entry name" value="DISEASE RESISTANCE PROTEIN RP"/>
    <property type="match status" value="1"/>
</dbReference>
<keyword evidence="2" id="KW-0433">Leucine-rich repeat</keyword>
<dbReference type="FunFam" id="3.40.50.300:FF:001091">
    <property type="entry name" value="Probable disease resistance protein At1g61300"/>
    <property type="match status" value="1"/>
</dbReference>
<dbReference type="AlphaFoldDB" id="A0ABC9B062"/>
<dbReference type="Pfam" id="PF00931">
    <property type="entry name" value="NB-ARC"/>
    <property type="match status" value="1"/>
</dbReference>
<reference evidence="13" key="1">
    <citation type="submission" date="2024-10" db="EMBL/GenBank/DDBJ databases">
        <authorList>
            <person name="Ryan C."/>
        </authorList>
    </citation>
    <scope>NUCLEOTIDE SEQUENCE [LARGE SCALE GENOMIC DNA]</scope>
</reference>
<feature type="domain" description="Disease resistance protein winged helix" evidence="11">
    <location>
        <begin position="434"/>
        <end position="506"/>
    </location>
</feature>
<dbReference type="InterPro" id="IPR038005">
    <property type="entry name" value="RX-like_CC"/>
</dbReference>
<proteinExistence type="inferred from homology"/>
<keyword evidence="8" id="KW-0812">Transmembrane</keyword>
<name>A0ABC9B062_9POAL</name>
<keyword evidence="8" id="KW-0472">Membrane</keyword>
<dbReference type="SUPFAM" id="SSF52540">
    <property type="entry name" value="P-loop containing nucleoside triphosphate hydrolases"/>
    <property type="match status" value="1"/>
</dbReference>
<dbReference type="GO" id="GO:0009626">
    <property type="term" value="P:plant-type hypersensitive response"/>
    <property type="evidence" value="ECO:0007669"/>
    <property type="project" value="UniProtKB-ARBA"/>
</dbReference>
<feature type="coiled-coil region" evidence="7">
    <location>
        <begin position="26"/>
        <end position="53"/>
    </location>
</feature>
<sequence length="919" mass="104408">MDVVTGALPSLLPKLADLVAGEYNLQKGLKGEIKFLQEELESMKGALEDISKTPADQLPNKDKIWARNVRELSYEIEDSIDKFMVQCKGKRLAKQHGLKKVIDKSLNLLMQPKIRHKIATEIREIKSRVMEVHERRRRYEVNLGVYKPVSVDPRLFTQFTEVKQLVGINEARDELIHKIMTEENEALLKQGKIVSIVGFGGLGKTTLANAVYKKITAQFDCCAFVSVSQSPDLKKLYKGLLHDLGKNINEETLDERRLIELLREFLQDKRYLVVVDDVWDIPVWKRIRCALPDHDVGYTIIITTRISDVAEEAGGAYPLQPLSLSNSRKLLYGRVFGIENRESNEGIEKCPNKELAEVSDKILHKCAGVPLAIITMASLLVCKARNKMEWYEVYKSIGTGLENNLDVKNMRKILAFSYYQLPCHLRTCLLYLSMFPEDFYIEKYGLIRMWVGEDFIHCDKQGKSLFELGEGYFNELINRSMIQPIHSSDDGEIVGCRVHDMVLDLIHSLSIDENFVTILNDMDQTTPPNTVRRLSLQNAKESHRMAQATWSFSLQHARSVIVFPSAVAQAPAHSSYRALRVLELRGCHLSKSYSLKGLGNLCHLRYLGLSHTSISQLPEEVGNLQFLQTLDVQSNYICSLPSSVFQLRNLMFLSIDNDTRVSRGIGNLTFLEQLSFLTIDGSNANIIEELGQLTELRLLHILLQEWNDKLLECIGKLQKIQKLVIYFREDERNIGGLDAWVPPQHLHVLDIRNICWFSTIPAWVNPSFLLDVTKLSIDVSEVHQADLQMLGRLPALRFLGLEIDNKNLGILQGFVIGAGSFPCLVFCYLVGFAWPLIFQQGAMPRLIELGLWSFYVPEARGIARSNGGVDVGLDNLPSLQRFYASHVSEAACREEVQQAISALQNEAKMHPNHPRYRIY</sequence>
<evidence type="ECO:0000259" key="12">
    <source>
        <dbReference type="Pfam" id="PF23598"/>
    </source>
</evidence>
<dbReference type="InterPro" id="IPR003591">
    <property type="entry name" value="Leu-rich_rpt_typical-subtyp"/>
</dbReference>
<accession>A0ABC9B062</accession>
<feature type="domain" description="NB-ARC" evidence="9">
    <location>
        <begin position="186"/>
        <end position="325"/>
    </location>
</feature>
<feature type="domain" description="Disease resistance N-terminal" evidence="10">
    <location>
        <begin position="8"/>
        <end position="94"/>
    </location>
</feature>
<dbReference type="Gene3D" id="1.20.5.4130">
    <property type="match status" value="1"/>
</dbReference>
<dbReference type="EMBL" id="OZ075134">
    <property type="protein sequence ID" value="CAL4991217.1"/>
    <property type="molecule type" value="Genomic_DNA"/>
</dbReference>
<dbReference type="GO" id="GO:0042742">
    <property type="term" value="P:defense response to bacterium"/>
    <property type="evidence" value="ECO:0007669"/>
    <property type="project" value="UniProtKB-ARBA"/>
</dbReference>
<evidence type="ECO:0000256" key="8">
    <source>
        <dbReference type="SAM" id="Phobius"/>
    </source>
</evidence>
<dbReference type="Pfam" id="PF18052">
    <property type="entry name" value="Rx_N"/>
    <property type="match status" value="1"/>
</dbReference>
<evidence type="ECO:0000256" key="3">
    <source>
        <dbReference type="ARBA" id="ARBA00022737"/>
    </source>
</evidence>
<dbReference type="Gene3D" id="1.10.8.430">
    <property type="entry name" value="Helical domain of apoptotic protease-activating factors"/>
    <property type="match status" value="1"/>
</dbReference>
<dbReference type="FunFam" id="1.10.10.10:FF:000322">
    <property type="entry name" value="Probable disease resistance protein At1g63360"/>
    <property type="match status" value="1"/>
</dbReference>
<evidence type="ECO:0000256" key="5">
    <source>
        <dbReference type="ARBA" id="ARBA00022821"/>
    </source>
</evidence>
<dbReference type="InterPro" id="IPR027417">
    <property type="entry name" value="P-loop_NTPase"/>
</dbReference>
<evidence type="ECO:0000259" key="9">
    <source>
        <dbReference type="Pfam" id="PF00931"/>
    </source>
</evidence>
<dbReference type="GO" id="GO:0002758">
    <property type="term" value="P:innate immune response-activating signaling pathway"/>
    <property type="evidence" value="ECO:0007669"/>
    <property type="project" value="UniProtKB-ARBA"/>
</dbReference>
<dbReference type="InterPro" id="IPR032675">
    <property type="entry name" value="LRR_dom_sf"/>
</dbReference>
<dbReference type="Gene3D" id="1.10.10.10">
    <property type="entry name" value="Winged helix-like DNA-binding domain superfamily/Winged helix DNA-binding domain"/>
    <property type="match status" value="1"/>
</dbReference>
<dbReference type="InterPro" id="IPR055414">
    <property type="entry name" value="LRR_R13L4/SHOC2-like"/>
</dbReference>
<organism evidence="13 14">
    <name type="scientific">Urochloa decumbens</name>
    <dbReference type="NCBI Taxonomy" id="240449"/>
    <lineage>
        <taxon>Eukaryota</taxon>
        <taxon>Viridiplantae</taxon>
        <taxon>Streptophyta</taxon>
        <taxon>Embryophyta</taxon>
        <taxon>Tracheophyta</taxon>
        <taxon>Spermatophyta</taxon>
        <taxon>Magnoliopsida</taxon>
        <taxon>Liliopsida</taxon>
        <taxon>Poales</taxon>
        <taxon>Poaceae</taxon>
        <taxon>PACMAD clade</taxon>
        <taxon>Panicoideae</taxon>
        <taxon>Panicodae</taxon>
        <taxon>Paniceae</taxon>
        <taxon>Melinidinae</taxon>
        <taxon>Urochloa</taxon>
    </lineage>
</organism>
<dbReference type="InterPro" id="IPR002182">
    <property type="entry name" value="NB-ARC"/>
</dbReference>
<dbReference type="PANTHER" id="PTHR23155:SF1116">
    <property type="entry name" value="OS12G0273300 PROTEIN"/>
    <property type="match status" value="1"/>
</dbReference>
<dbReference type="SMART" id="SM00369">
    <property type="entry name" value="LRR_TYP"/>
    <property type="match status" value="2"/>
</dbReference>
<comment type="similarity">
    <text evidence="1">Belongs to the disease resistance NB-LRR family.</text>
</comment>
<evidence type="ECO:0000256" key="1">
    <source>
        <dbReference type="ARBA" id="ARBA00008894"/>
    </source>
</evidence>
<dbReference type="InterPro" id="IPR036388">
    <property type="entry name" value="WH-like_DNA-bd_sf"/>
</dbReference>
<keyword evidence="4" id="KW-0547">Nucleotide-binding</keyword>
<dbReference type="GO" id="GO:0000166">
    <property type="term" value="F:nucleotide binding"/>
    <property type="evidence" value="ECO:0007669"/>
    <property type="project" value="UniProtKB-KW"/>
</dbReference>
<keyword evidence="14" id="KW-1185">Reference proteome</keyword>
<evidence type="ECO:0000259" key="11">
    <source>
        <dbReference type="Pfam" id="PF23559"/>
    </source>
</evidence>
<evidence type="ECO:0000256" key="4">
    <source>
        <dbReference type="ARBA" id="ARBA00022741"/>
    </source>
</evidence>